<dbReference type="InterPro" id="IPR036612">
    <property type="entry name" value="KH_dom_type_1_sf"/>
</dbReference>
<dbReference type="SUPFAM" id="SSF54791">
    <property type="entry name" value="Eukaryotic type KH-domain (KH-domain type I)"/>
    <property type="match status" value="2"/>
</dbReference>
<dbReference type="PROSITE" id="PS50084">
    <property type="entry name" value="KH_TYPE_1"/>
    <property type="match status" value="2"/>
</dbReference>
<dbReference type="CDD" id="cd00105">
    <property type="entry name" value="KH-I"/>
    <property type="match status" value="1"/>
</dbReference>
<comment type="caution">
    <text evidence="5">The sequence shown here is derived from an EMBL/GenBank/DDBJ whole genome shotgun (WGS) entry which is preliminary data.</text>
</comment>
<name>A0A4S4ERW8_CAMSN</name>
<feature type="domain" description="K Homology" evidence="4">
    <location>
        <begin position="70"/>
        <end position="123"/>
    </location>
</feature>
<feature type="compositionally biased region" description="Polar residues" evidence="3">
    <location>
        <begin position="61"/>
        <end position="74"/>
    </location>
</feature>
<feature type="domain" description="K Homology" evidence="4">
    <location>
        <begin position="124"/>
        <end position="198"/>
    </location>
</feature>
<dbReference type="PANTHER" id="PTHR10288">
    <property type="entry name" value="KH DOMAIN CONTAINING RNA BINDING PROTEIN"/>
    <property type="match status" value="1"/>
</dbReference>
<accession>A0A4S4ERW8</accession>
<evidence type="ECO:0000256" key="2">
    <source>
        <dbReference type="PROSITE-ProRule" id="PRU00117"/>
    </source>
</evidence>
<protein>
    <recommendedName>
        <fullName evidence="4">K Homology domain-containing protein</fullName>
    </recommendedName>
</protein>
<keyword evidence="2" id="KW-0694">RNA-binding</keyword>
<dbReference type="Proteomes" id="UP000306102">
    <property type="component" value="Unassembled WGS sequence"/>
</dbReference>
<dbReference type="AlphaFoldDB" id="A0A4S4ERW8"/>
<dbReference type="STRING" id="542762.A0A4S4ERW8"/>
<keyword evidence="6" id="KW-1185">Reference proteome</keyword>
<feature type="region of interest" description="Disordered" evidence="3">
    <location>
        <begin position="1"/>
        <end position="77"/>
    </location>
</feature>
<evidence type="ECO:0000256" key="1">
    <source>
        <dbReference type="ARBA" id="ARBA00022737"/>
    </source>
</evidence>
<dbReference type="SMART" id="SM00322">
    <property type="entry name" value="KH"/>
    <property type="match status" value="2"/>
</dbReference>
<gene>
    <name evidence="5" type="ORF">TEA_013994</name>
</gene>
<dbReference type="EMBL" id="SDRB02002357">
    <property type="protein sequence ID" value="THG19580.1"/>
    <property type="molecule type" value="Genomic_DNA"/>
</dbReference>
<dbReference type="GO" id="GO:0003723">
    <property type="term" value="F:RNA binding"/>
    <property type="evidence" value="ECO:0007669"/>
    <property type="project" value="UniProtKB-UniRule"/>
</dbReference>
<evidence type="ECO:0000313" key="5">
    <source>
        <dbReference type="EMBL" id="THG19580.1"/>
    </source>
</evidence>
<feature type="compositionally biased region" description="Polar residues" evidence="3">
    <location>
        <begin position="1"/>
        <end position="11"/>
    </location>
</feature>
<sequence>MSKRQSLNNAYLLSRPPPSHLLNGKKRMGNPSRGEHQPASGGEQLQEPPAEVPQHEDVPSAEQQPASETQTMSQKMEIPNNKIGVLIGKAGDTIRFLQINSGAKIQIIRDADADPYSATRPADAGGSSSLVARGFGVVGVIIGKGGETIKILQTRSGARIRLIPHLPDGDQSKERTVRVAGDKKQIEMAREMIKEVMNQVFTCAINYVNSFTAPYYPMLLSKNFSSNTY</sequence>
<evidence type="ECO:0000256" key="3">
    <source>
        <dbReference type="SAM" id="MobiDB-lite"/>
    </source>
</evidence>
<evidence type="ECO:0000259" key="4">
    <source>
        <dbReference type="SMART" id="SM00322"/>
    </source>
</evidence>
<evidence type="ECO:0000313" key="6">
    <source>
        <dbReference type="Proteomes" id="UP000306102"/>
    </source>
</evidence>
<organism evidence="5 6">
    <name type="scientific">Camellia sinensis var. sinensis</name>
    <name type="common">China tea</name>
    <dbReference type="NCBI Taxonomy" id="542762"/>
    <lineage>
        <taxon>Eukaryota</taxon>
        <taxon>Viridiplantae</taxon>
        <taxon>Streptophyta</taxon>
        <taxon>Embryophyta</taxon>
        <taxon>Tracheophyta</taxon>
        <taxon>Spermatophyta</taxon>
        <taxon>Magnoliopsida</taxon>
        <taxon>eudicotyledons</taxon>
        <taxon>Gunneridae</taxon>
        <taxon>Pentapetalae</taxon>
        <taxon>asterids</taxon>
        <taxon>Ericales</taxon>
        <taxon>Theaceae</taxon>
        <taxon>Camellia</taxon>
    </lineage>
</organism>
<dbReference type="Gene3D" id="3.30.1370.10">
    <property type="entry name" value="K Homology domain, type 1"/>
    <property type="match status" value="2"/>
</dbReference>
<dbReference type="InterPro" id="IPR004088">
    <property type="entry name" value="KH_dom_type_1"/>
</dbReference>
<dbReference type="InterPro" id="IPR004087">
    <property type="entry name" value="KH_dom"/>
</dbReference>
<reference evidence="5 6" key="1">
    <citation type="journal article" date="2018" name="Proc. Natl. Acad. Sci. U.S.A.">
        <title>Draft genome sequence of Camellia sinensis var. sinensis provides insights into the evolution of the tea genome and tea quality.</title>
        <authorList>
            <person name="Wei C."/>
            <person name="Yang H."/>
            <person name="Wang S."/>
            <person name="Zhao J."/>
            <person name="Liu C."/>
            <person name="Gao L."/>
            <person name="Xia E."/>
            <person name="Lu Y."/>
            <person name="Tai Y."/>
            <person name="She G."/>
            <person name="Sun J."/>
            <person name="Cao H."/>
            <person name="Tong W."/>
            <person name="Gao Q."/>
            <person name="Li Y."/>
            <person name="Deng W."/>
            <person name="Jiang X."/>
            <person name="Wang W."/>
            <person name="Chen Q."/>
            <person name="Zhang S."/>
            <person name="Li H."/>
            <person name="Wu J."/>
            <person name="Wang P."/>
            <person name="Li P."/>
            <person name="Shi C."/>
            <person name="Zheng F."/>
            <person name="Jian J."/>
            <person name="Huang B."/>
            <person name="Shan D."/>
            <person name="Shi M."/>
            <person name="Fang C."/>
            <person name="Yue Y."/>
            <person name="Li F."/>
            <person name="Li D."/>
            <person name="Wei S."/>
            <person name="Han B."/>
            <person name="Jiang C."/>
            <person name="Yin Y."/>
            <person name="Xia T."/>
            <person name="Zhang Z."/>
            <person name="Bennetzen J.L."/>
            <person name="Zhao S."/>
            <person name="Wan X."/>
        </authorList>
    </citation>
    <scope>NUCLEOTIDE SEQUENCE [LARGE SCALE GENOMIC DNA]</scope>
    <source>
        <strain evidence="6">cv. Shuchazao</strain>
        <tissue evidence="5">Leaf</tissue>
    </source>
</reference>
<keyword evidence="1" id="KW-0677">Repeat</keyword>
<dbReference type="Pfam" id="PF00013">
    <property type="entry name" value="KH_1"/>
    <property type="match status" value="2"/>
</dbReference>
<proteinExistence type="predicted"/>